<accession>A0A1T4P1Y4</accession>
<protein>
    <submittedName>
        <fullName evidence="2">Uncharacterized protein</fullName>
    </submittedName>
</protein>
<dbReference type="STRING" id="115783.SAMN02745119_01828"/>
<evidence type="ECO:0000313" key="3">
    <source>
        <dbReference type="Proteomes" id="UP000190102"/>
    </source>
</evidence>
<gene>
    <name evidence="2" type="ORF">SAMN02745119_01828</name>
</gene>
<organism evidence="2 3">
    <name type="scientific">Trichlorobacter thiogenes</name>
    <dbReference type="NCBI Taxonomy" id="115783"/>
    <lineage>
        <taxon>Bacteria</taxon>
        <taxon>Pseudomonadati</taxon>
        <taxon>Thermodesulfobacteriota</taxon>
        <taxon>Desulfuromonadia</taxon>
        <taxon>Geobacterales</taxon>
        <taxon>Geobacteraceae</taxon>
        <taxon>Trichlorobacter</taxon>
    </lineage>
</organism>
<dbReference type="Proteomes" id="UP000190102">
    <property type="component" value="Unassembled WGS sequence"/>
</dbReference>
<sequence>MKTGVSLLLALFAVICFPLLSLAIDSGTASGSLTVGATVMNLTHSYAHLHDNAEDGPNSKKEMRILVADRVVQQEAIAGLNPFFTLSAMVRKGTVRGVLVRFDPAKPKEVVVTVLFPQQEERYSLGNKTISQSERSPLDKLVITNLRVSAAMEQSSEGNPEQGWPAEKYAFSFNAPLFREPAVTATLKGKQALNSPQVKAVLAKTAAMAKGDYAAVKSVSTERSIEEMDGFMAQGKDESMTMMAEAGKQMGQAVKKFPLTLVVRGDRATLLIKQQDGRSMVGLMKRSGVWLVD</sequence>
<feature type="signal peptide" evidence="1">
    <location>
        <begin position="1"/>
        <end position="23"/>
    </location>
</feature>
<dbReference type="RefSeq" id="WP_078790126.1">
    <property type="nucleotide sequence ID" value="NZ_FUWR01000008.1"/>
</dbReference>
<proteinExistence type="predicted"/>
<reference evidence="3" key="1">
    <citation type="submission" date="2017-02" db="EMBL/GenBank/DDBJ databases">
        <authorList>
            <person name="Varghese N."/>
            <person name="Submissions S."/>
        </authorList>
    </citation>
    <scope>NUCLEOTIDE SEQUENCE [LARGE SCALE GENOMIC DNA]</scope>
    <source>
        <strain evidence="3">ATCC BAA-34</strain>
    </source>
</reference>
<name>A0A1T4P1Y4_9BACT</name>
<keyword evidence="1" id="KW-0732">Signal</keyword>
<evidence type="ECO:0000256" key="1">
    <source>
        <dbReference type="SAM" id="SignalP"/>
    </source>
</evidence>
<keyword evidence="3" id="KW-1185">Reference proteome</keyword>
<dbReference type="AlphaFoldDB" id="A0A1T4P1Y4"/>
<dbReference type="EMBL" id="FUWR01000008">
    <property type="protein sequence ID" value="SJZ85327.1"/>
    <property type="molecule type" value="Genomic_DNA"/>
</dbReference>
<evidence type="ECO:0000313" key="2">
    <source>
        <dbReference type="EMBL" id="SJZ85327.1"/>
    </source>
</evidence>
<feature type="chain" id="PRO_5013295546" evidence="1">
    <location>
        <begin position="24"/>
        <end position="293"/>
    </location>
</feature>